<feature type="signal peptide" evidence="4">
    <location>
        <begin position="1"/>
        <end position="20"/>
    </location>
</feature>
<proteinExistence type="predicted"/>
<name>A0AAD5XVS3_9FUNG</name>
<feature type="chain" id="PRO_5042154062" description="SH3 domain-containing protein" evidence="4">
    <location>
        <begin position="21"/>
        <end position="378"/>
    </location>
</feature>
<dbReference type="AlphaFoldDB" id="A0AAD5XVS3"/>
<accession>A0AAD5XVS3</accession>
<keyword evidence="4" id="KW-0732">Signal</keyword>
<dbReference type="InterPro" id="IPR036028">
    <property type="entry name" value="SH3-like_dom_sf"/>
</dbReference>
<comment type="caution">
    <text evidence="6">The sequence shown here is derived from an EMBL/GenBank/DDBJ whole genome shotgun (WGS) entry which is preliminary data.</text>
</comment>
<keyword evidence="3" id="KW-0472">Membrane</keyword>
<reference evidence="6" key="1">
    <citation type="submission" date="2020-05" db="EMBL/GenBank/DDBJ databases">
        <title>Phylogenomic resolution of chytrid fungi.</title>
        <authorList>
            <person name="Stajich J.E."/>
            <person name="Amses K."/>
            <person name="Simmons R."/>
            <person name="Seto K."/>
            <person name="Myers J."/>
            <person name="Bonds A."/>
            <person name="Quandt C.A."/>
            <person name="Barry K."/>
            <person name="Liu P."/>
            <person name="Grigoriev I."/>
            <person name="Longcore J.E."/>
            <person name="James T.Y."/>
        </authorList>
    </citation>
    <scope>NUCLEOTIDE SEQUENCE</scope>
    <source>
        <strain evidence="6">JEL0476</strain>
    </source>
</reference>
<dbReference type="SUPFAM" id="SSF50044">
    <property type="entry name" value="SH3-domain"/>
    <property type="match status" value="1"/>
</dbReference>
<dbReference type="InterPro" id="IPR001452">
    <property type="entry name" value="SH3_domain"/>
</dbReference>
<keyword evidence="3" id="KW-1133">Transmembrane helix</keyword>
<dbReference type="EMBL" id="JADGJW010000293">
    <property type="protein sequence ID" value="KAJ3220538.1"/>
    <property type="molecule type" value="Genomic_DNA"/>
</dbReference>
<dbReference type="Proteomes" id="UP001211065">
    <property type="component" value="Unassembled WGS sequence"/>
</dbReference>
<evidence type="ECO:0000256" key="4">
    <source>
        <dbReference type="SAM" id="SignalP"/>
    </source>
</evidence>
<sequence length="378" mass="43802">MKKLIFYNSLLIINVWSLWSQNLLLNGDAERGSEGWTVECGTVVTPLYTDFRNTFSLLSNAKNEEFGKHLFSGKNDSKIYQNIVLDQFSRYLNLTGWITNSFNGKDFVSLEVYFLDKDSKVGEGAEIKSRKSADKFGFKFQQLLLEIPNNTDSVRLTVHFYSAQNFDFVLGNNNNNFTQSFIDNLSFQTYEGDEVFEEVNNVGIQKSITSVKNTTVNDSKKNEPIVFFKEDVKLNWNHFLAIISSVLFFVTLTTYFSIRFFKGKKIEKGTNFLVLDDVDVIYEETYLPTFPQKVLTRKESRKLYRDREDPMEVGRQMLLSRFTIYRVFNSYYPSSTDELELEIGNLIHVEKIYKDGWALGFNTTTQKRGMLPVSCVVK</sequence>
<gene>
    <name evidence="6" type="ORF">HK099_004228</name>
</gene>
<dbReference type="Gene3D" id="2.30.30.40">
    <property type="entry name" value="SH3 Domains"/>
    <property type="match status" value="1"/>
</dbReference>
<keyword evidence="3" id="KW-0812">Transmembrane</keyword>
<evidence type="ECO:0000313" key="7">
    <source>
        <dbReference type="Proteomes" id="UP001211065"/>
    </source>
</evidence>
<evidence type="ECO:0000259" key="5">
    <source>
        <dbReference type="PROSITE" id="PS50002"/>
    </source>
</evidence>
<evidence type="ECO:0000313" key="6">
    <source>
        <dbReference type="EMBL" id="KAJ3220538.1"/>
    </source>
</evidence>
<protein>
    <recommendedName>
        <fullName evidence="5">SH3 domain-containing protein</fullName>
    </recommendedName>
</protein>
<keyword evidence="1 2" id="KW-0728">SH3 domain</keyword>
<evidence type="ECO:0000256" key="2">
    <source>
        <dbReference type="PROSITE-ProRule" id="PRU00192"/>
    </source>
</evidence>
<dbReference type="PROSITE" id="PS50002">
    <property type="entry name" value="SH3"/>
    <property type="match status" value="1"/>
</dbReference>
<feature type="non-terminal residue" evidence="6">
    <location>
        <position position="378"/>
    </location>
</feature>
<feature type="transmembrane region" description="Helical" evidence="3">
    <location>
        <begin position="236"/>
        <end position="258"/>
    </location>
</feature>
<feature type="domain" description="SH3" evidence="5">
    <location>
        <begin position="320"/>
        <end position="378"/>
    </location>
</feature>
<evidence type="ECO:0000256" key="3">
    <source>
        <dbReference type="SAM" id="Phobius"/>
    </source>
</evidence>
<organism evidence="6 7">
    <name type="scientific">Clydaea vesicula</name>
    <dbReference type="NCBI Taxonomy" id="447962"/>
    <lineage>
        <taxon>Eukaryota</taxon>
        <taxon>Fungi</taxon>
        <taxon>Fungi incertae sedis</taxon>
        <taxon>Chytridiomycota</taxon>
        <taxon>Chytridiomycota incertae sedis</taxon>
        <taxon>Chytridiomycetes</taxon>
        <taxon>Lobulomycetales</taxon>
        <taxon>Lobulomycetaceae</taxon>
        <taxon>Clydaea</taxon>
    </lineage>
</organism>
<keyword evidence="7" id="KW-1185">Reference proteome</keyword>
<dbReference type="Gene3D" id="2.60.120.260">
    <property type="entry name" value="Galactose-binding domain-like"/>
    <property type="match status" value="1"/>
</dbReference>
<evidence type="ECO:0000256" key="1">
    <source>
        <dbReference type="ARBA" id="ARBA00022443"/>
    </source>
</evidence>